<reference evidence="2 3" key="1">
    <citation type="journal article" date="2015" name="Nat. Commun.">
        <title>Lucilia cuprina genome unlocks parasitic fly biology to underpin future interventions.</title>
        <authorList>
            <person name="Anstead C.A."/>
            <person name="Korhonen P.K."/>
            <person name="Young N.D."/>
            <person name="Hall R.S."/>
            <person name="Jex A.R."/>
            <person name="Murali S.C."/>
            <person name="Hughes D.S."/>
            <person name="Lee S.F."/>
            <person name="Perry T."/>
            <person name="Stroehlein A.J."/>
            <person name="Ansell B.R."/>
            <person name="Breugelmans B."/>
            <person name="Hofmann A."/>
            <person name="Qu J."/>
            <person name="Dugan S."/>
            <person name="Lee S.L."/>
            <person name="Chao H."/>
            <person name="Dinh H."/>
            <person name="Han Y."/>
            <person name="Doddapaneni H.V."/>
            <person name="Worley K.C."/>
            <person name="Muzny D.M."/>
            <person name="Ioannidis P."/>
            <person name="Waterhouse R.M."/>
            <person name="Zdobnov E.M."/>
            <person name="James P.J."/>
            <person name="Bagnall N.H."/>
            <person name="Kotze A.C."/>
            <person name="Gibbs R.A."/>
            <person name="Richards S."/>
            <person name="Batterham P."/>
            <person name="Gasser R.B."/>
        </authorList>
    </citation>
    <scope>NUCLEOTIDE SEQUENCE [LARGE SCALE GENOMIC DNA]</scope>
    <source>
        <strain evidence="2 3">LS</strain>
        <tissue evidence="2">Full body</tissue>
    </source>
</reference>
<comment type="caution">
    <text evidence="2">The sequence shown here is derived from an EMBL/GenBank/DDBJ whole genome shotgun (WGS) entry which is preliminary data.</text>
</comment>
<organism evidence="2 3">
    <name type="scientific">Lucilia cuprina</name>
    <name type="common">Green bottle fly</name>
    <name type="synonym">Australian sheep blowfly</name>
    <dbReference type="NCBI Taxonomy" id="7375"/>
    <lineage>
        <taxon>Eukaryota</taxon>
        <taxon>Metazoa</taxon>
        <taxon>Ecdysozoa</taxon>
        <taxon>Arthropoda</taxon>
        <taxon>Hexapoda</taxon>
        <taxon>Insecta</taxon>
        <taxon>Pterygota</taxon>
        <taxon>Neoptera</taxon>
        <taxon>Endopterygota</taxon>
        <taxon>Diptera</taxon>
        <taxon>Brachycera</taxon>
        <taxon>Muscomorpha</taxon>
        <taxon>Oestroidea</taxon>
        <taxon>Calliphoridae</taxon>
        <taxon>Luciliinae</taxon>
        <taxon>Lucilia</taxon>
    </lineage>
</organism>
<keyword evidence="3" id="KW-1185">Reference proteome</keyword>
<name>A0A0L0CAA2_LUCCU</name>
<dbReference type="Gene3D" id="3.90.1200.10">
    <property type="match status" value="1"/>
</dbReference>
<gene>
    <name evidence="2" type="ORF">FF38_07013</name>
</gene>
<dbReference type="PANTHER" id="PTHR11012">
    <property type="entry name" value="PROTEIN KINASE-LIKE DOMAIN-CONTAINING"/>
    <property type="match status" value="1"/>
</dbReference>
<dbReference type="OrthoDB" id="191037at2759"/>
<evidence type="ECO:0000313" key="2">
    <source>
        <dbReference type="EMBL" id="KNC29177.1"/>
    </source>
</evidence>
<dbReference type="SUPFAM" id="SSF56112">
    <property type="entry name" value="Protein kinase-like (PK-like)"/>
    <property type="match status" value="1"/>
</dbReference>
<protein>
    <recommendedName>
        <fullName evidence="1">CHK kinase-like domain-containing protein</fullName>
    </recommendedName>
</protein>
<sequence>MADVPRIIDLPAVIEPHLNGGKLVSYTSRYLTKAGDNYGSVMLAIMANIQKKSGEIEELPLVAKLPPLTNDLFWQMFQPERTCLTENAVYKYLGPAIRSLQLEAGIPENELFDGFPAYYGSRISLNPNSTKVDRDAVLVQENLQTSGFKAGNRHKPFDLQHTKLILREMAKYHALPIALRLKKPEEFNKYIRPYFRKFNMNNGMSPEVKNQMEVELYQEVANATNNNANCVERVKELMQEYDSFVAKPDKEDDLFTSIEHCDMWINNLMIQYDEHSQPSKVKFVDFQIAQYESCVHDIIFLLFSSVETSVLEYHVDELLQLYYQTFIECLKSVNVCTEEYSFVGFMKEIHKCAPIEICHALFMTKIILADNSTIPDDYKDINMDVLSRNVGVKKITEKTANIIRIAQKYRFFYKD</sequence>
<dbReference type="PANTHER" id="PTHR11012:SF55">
    <property type="entry name" value="BHLH DOMAIN-CONTAINING PROTEIN"/>
    <property type="match status" value="1"/>
</dbReference>
<dbReference type="InterPro" id="IPR011009">
    <property type="entry name" value="Kinase-like_dom_sf"/>
</dbReference>
<evidence type="ECO:0000313" key="3">
    <source>
        <dbReference type="Proteomes" id="UP000037069"/>
    </source>
</evidence>
<dbReference type="InterPro" id="IPR004119">
    <property type="entry name" value="EcKL"/>
</dbReference>
<accession>A0A0L0CAA2</accession>
<dbReference type="InterPro" id="IPR015897">
    <property type="entry name" value="CHK_kinase-like"/>
</dbReference>
<feature type="domain" description="CHK kinase-like" evidence="1">
    <location>
        <begin position="138"/>
        <end position="332"/>
    </location>
</feature>
<dbReference type="EMBL" id="JRES01000682">
    <property type="protein sequence ID" value="KNC29177.1"/>
    <property type="molecule type" value="Genomic_DNA"/>
</dbReference>
<dbReference type="Proteomes" id="UP000037069">
    <property type="component" value="Unassembled WGS sequence"/>
</dbReference>
<dbReference type="SMART" id="SM00587">
    <property type="entry name" value="CHK"/>
    <property type="match status" value="1"/>
</dbReference>
<dbReference type="Pfam" id="PF02958">
    <property type="entry name" value="EcKL"/>
    <property type="match status" value="1"/>
</dbReference>
<evidence type="ECO:0000259" key="1">
    <source>
        <dbReference type="SMART" id="SM00587"/>
    </source>
</evidence>
<proteinExistence type="predicted"/>
<dbReference type="OMA" id="PYDLAHT"/>
<dbReference type="AlphaFoldDB" id="A0A0L0CAA2"/>